<dbReference type="InterPro" id="IPR003661">
    <property type="entry name" value="HisK_dim/P_dom"/>
</dbReference>
<evidence type="ECO:0000256" key="14">
    <source>
        <dbReference type="SAM" id="Phobius"/>
    </source>
</evidence>
<dbReference type="SMART" id="SM00388">
    <property type="entry name" value="HisKA"/>
    <property type="match status" value="1"/>
</dbReference>
<dbReference type="SUPFAM" id="SSF158472">
    <property type="entry name" value="HAMP domain-like"/>
    <property type="match status" value="1"/>
</dbReference>
<dbReference type="InterPro" id="IPR003594">
    <property type="entry name" value="HATPase_dom"/>
</dbReference>
<comment type="caution">
    <text evidence="17">The sequence shown here is derived from an EMBL/GenBank/DDBJ whole genome shotgun (WGS) entry which is preliminary data.</text>
</comment>
<dbReference type="EMBL" id="MJEH01000006">
    <property type="protein sequence ID" value="OEH94025.1"/>
    <property type="molecule type" value="Genomic_DNA"/>
</dbReference>
<dbReference type="InterPro" id="IPR004358">
    <property type="entry name" value="Sig_transdc_His_kin-like_C"/>
</dbReference>
<evidence type="ECO:0000256" key="11">
    <source>
        <dbReference type="ARBA" id="ARBA00022989"/>
    </source>
</evidence>
<dbReference type="PANTHER" id="PTHR45528:SF1">
    <property type="entry name" value="SENSOR HISTIDINE KINASE CPXA"/>
    <property type="match status" value="1"/>
</dbReference>
<feature type="transmembrane region" description="Helical" evidence="14">
    <location>
        <begin position="14"/>
        <end position="37"/>
    </location>
</feature>
<evidence type="ECO:0000313" key="18">
    <source>
        <dbReference type="Proteomes" id="UP000095209"/>
    </source>
</evidence>
<name>A0A1E5LIX2_9BACI</name>
<reference evidence="17 18" key="1">
    <citation type="submission" date="2016-08" db="EMBL/GenBank/DDBJ databases">
        <title>Genome of Bacillus solimangrovi GH2-4.</title>
        <authorList>
            <person name="Lim S."/>
            <person name="Kim B.-C."/>
        </authorList>
    </citation>
    <scope>NUCLEOTIDE SEQUENCE [LARGE SCALE GENOMIC DNA]</scope>
    <source>
        <strain evidence="17 18">GH2-4</strain>
    </source>
</reference>
<dbReference type="CDD" id="cd00082">
    <property type="entry name" value="HisKA"/>
    <property type="match status" value="1"/>
</dbReference>
<feature type="transmembrane region" description="Helical" evidence="14">
    <location>
        <begin position="169"/>
        <end position="190"/>
    </location>
</feature>
<feature type="domain" description="HAMP" evidence="16">
    <location>
        <begin position="191"/>
        <end position="243"/>
    </location>
</feature>
<accession>A0A1E5LIX2</accession>
<proteinExistence type="predicted"/>
<evidence type="ECO:0000256" key="12">
    <source>
        <dbReference type="ARBA" id="ARBA00023012"/>
    </source>
</evidence>
<evidence type="ECO:0000259" key="16">
    <source>
        <dbReference type="PROSITE" id="PS50885"/>
    </source>
</evidence>
<dbReference type="Proteomes" id="UP000095209">
    <property type="component" value="Unassembled WGS sequence"/>
</dbReference>
<dbReference type="InterPro" id="IPR036097">
    <property type="entry name" value="HisK_dim/P_sf"/>
</dbReference>
<dbReference type="FunFam" id="1.10.287.130:FF:000001">
    <property type="entry name" value="Two-component sensor histidine kinase"/>
    <property type="match status" value="1"/>
</dbReference>
<evidence type="ECO:0000256" key="8">
    <source>
        <dbReference type="ARBA" id="ARBA00022741"/>
    </source>
</evidence>
<keyword evidence="8" id="KW-0547">Nucleotide-binding</keyword>
<dbReference type="FunFam" id="3.30.565.10:FF:000006">
    <property type="entry name" value="Sensor histidine kinase WalK"/>
    <property type="match status" value="1"/>
</dbReference>
<evidence type="ECO:0000256" key="7">
    <source>
        <dbReference type="ARBA" id="ARBA00022692"/>
    </source>
</evidence>
<dbReference type="PANTHER" id="PTHR45528">
    <property type="entry name" value="SENSOR HISTIDINE KINASE CPXA"/>
    <property type="match status" value="1"/>
</dbReference>
<dbReference type="Gene3D" id="3.30.565.10">
    <property type="entry name" value="Histidine kinase-like ATPase, C-terminal domain"/>
    <property type="match status" value="1"/>
</dbReference>
<evidence type="ECO:0000256" key="4">
    <source>
        <dbReference type="ARBA" id="ARBA00022475"/>
    </source>
</evidence>
<dbReference type="Pfam" id="PF00512">
    <property type="entry name" value="HisKA"/>
    <property type="match status" value="1"/>
</dbReference>
<keyword evidence="18" id="KW-1185">Reference proteome</keyword>
<dbReference type="InterPro" id="IPR036890">
    <property type="entry name" value="HATPase_C_sf"/>
</dbReference>
<keyword evidence="6" id="KW-0808">Transferase</keyword>
<evidence type="ECO:0000256" key="13">
    <source>
        <dbReference type="ARBA" id="ARBA00023136"/>
    </source>
</evidence>
<keyword evidence="7 14" id="KW-0812">Transmembrane</keyword>
<evidence type="ECO:0000256" key="9">
    <source>
        <dbReference type="ARBA" id="ARBA00022777"/>
    </source>
</evidence>
<keyword evidence="4" id="KW-1003">Cell membrane</keyword>
<dbReference type="PRINTS" id="PR00344">
    <property type="entry name" value="BCTRLSENSOR"/>
</dbReference>
<organism evidence="17 18">
    <name type="scientific">Bacillus solimangrovi</name>
    <dbReference type="NCBI Taxonomy" id="1305675"/>
    <lineage>
        <taxon>Bacteria</taxon>
        <taxon>Bacillati</taxon>
        <taxon>Bacillota</taxon>
        <taxon>Bacilli</taxon>
        <taxon>Bacillales</taxon>
        <taxon>Bacillaceae</taxon>
        <taxon>Bacillus</taxon>
    </lineage>
</organism>
<dbReference type="STRING" id="1305675.BFG57_10285"/>
<evidence type="ECO:0000259" key="15">
    <source>
        <dbReference type="PROSITE" id="PS50109"/>
    </source>
</evidence>
<evidence type="ECO:0000313" key="17">
    <source>
        <dbReference type="EMBL" id="OEH94025.1"/>
    </source>
</evidence>
<dbReference type="InterPro" id="IPR005467">
    <property type="entry name" value="His_kinase_dom"/>
</dbReference>
<dbReference type="GO" id="GO:0005886">
    <property type="term" value="C:plasma membrane"/>
    <property type="evidence" value="ECO:0007669"/>
    <property type="project" value="UniProtKB-SubCell"/>
</dbReference>
<keyword evidence="13 14" id="KW-0472">Membrane</keyword>
<feature type="domain" description="Histidine kinase" evidence="15">
    <location>
        <begin position="251"/>
        <end position="468"/>
    </location>
</feature>
<dbReference type="InterPro" id="IPR050398">
    <property type="entry name" value="HssS/ArlS-like"/>
</dbReference>
<dbReference type="SUPFAM" id="SSF47384">
    <property type="entry name" value="Homodimeric domain of signal transducing histidine kinase"/>
    <property type="match status" value="1"/>
</dbReference>
<evidence type="ECO:0000256" key="5">
    <source>
        <dbReference type="ARBA" id="ARBA00022553"/>
    </source>
</evidence>
<comment type="subcellular location">
    <subcellularLocation>
        <location evidence="2">Cell membrane</location>
        <topology evidence="2">Multi-pass membrane protein</topology>
    </subcellularLocation>
</comment>
<evidence type="ECO:0000256" key="6">
    <source>
        <dbReference type="ARBA" id="ARBA00022679"/>
    </source>
</evidence>
<dbReference type="CDD" id="cd06225">
    <property type="entry name" value="HAMP"/>
    <property type="match status" value="1"/>
</dbReference>
<dbReference type="Gene3D" id="6.10.340.10">
    <property type="match status" value="1"/>
</dbReference>
<dbReference type="SUPFAM" id="SSF55874">
    <property type="entry name" value="ATPase domain of HSP90 chaperone/DNA topoisomerase II/histidine kinase"/>
    <property type="match status" value="1"/>
</dbReference>
<dbReference type="InterPro" id="IPR003660">
    <property type="entry name" value="HAMP_dom"/>
</dbReference>
<dbReference type="GO" id="GO:0005524">
    <property type="term" value="F:ATP binding"/>
    <property type="evidence" value="ECO:0007669"/>
    <property type="project" value="UniProtKB-KW"/>
</dbReference>
<evidence type="ECO:0000256" key="10">
    <source>
        <dbReference type="ARBA" id="ARBA00022840"/>
    </source>
</evidence>
<keyword evidence="10" id="KW-0067">ATP-binding</keyword>
<protein>
    <recommendedName>
        <fullName evidence="3">histidine kinase</fullName>
        <ecNumber evidence="3">2.7.13.3</ecNumber>
    </recommendedName>
</protein>
<dbReference type="SMART" id="SM00387">
    <property type="entry name" value="HATPase_c"/>
    <property type="match status" value="1"/>
</dbReference>
<dbReference type="OrthoDB" id="3436at2"/>
<comment type="catalytic activity">
    <reaction evidence="1">
        <text>ATP + protein L-histidine = ADP + protein N-phospho-L-histidine.</text>
        <dbReference type="EC" id="2.7.13.3"/>
    </reaction>
</comment>
<evidence type="ECO:0000256" key="3">
    <source>
        <dbReference type="ARBA" id="ARBA00012438"/>
    </source>
</evidence>
<dbReference type="Gene3D" id="1.10.287.130">
    <property type="match status" value="1"/>
</dbReference>
<sequence length="468" mass="53225">MKYVPKSFTLSQKLGMTVLLLVGVSVIFSFAITNVFYEKLYVEQIETSLLEEGKKLANEYTGGSVTEQYKQKVELFNRVSNAEVFVVNNPRELSACLPFDVAHQSIIGEKERRMLIQGQVISKVGYEPHFNRSIMGVIVPLLDEERLNGILYIYLPLVTIDEIFKEAKVLVVGISTFVISLVLLVGRLVILKLTKPLHDMERIAYKMSQGQFEEKVPISTTDEIGRLGAAFNQMADAVKEEDERRKEFLGNVSHELRTPISYLKGYSGAILDGLVQTKEQEQKYLEIIYHEADRMKRLVEDLLELTKIDNNAIELQENPLVFAQLIEETLVKFEYMLNEKQLTLHKGLDVDVIVMGDEDRLSQVLYNLIDNAIRYTPREGSIHVTLENGSEQCTLQIIDTGVGIPHDKLERIGERFYRVDKARSREHGGTGLGMAIVKKIVHQHHGEWKIESVEGEGTTITVRLPIFK</sequence>
<dbReference type="Pfam" id="PF02518">
    <property type="entry name" value="HATPase_c"/>
    <property type="match status" value="1"/>
</dbReference>
<evidence type="ECO:0000256" key="1">
    <source>
        <dbReference type="ARBA" id="ARBA00000085"/>
    </source>
</evidence>
<keyword evidence="9 17" id="KW-0418">Kinase</keyword>
<dbReference type="RefSeq" id="WP_069715993.1">
    <property type="nucleotide sequence ID" value="NZ_MJEH01000006.1"/>
</dbReference>
<dbReference type="EC" id="2.7.13.3" evidence="3"/>
<dbReference type="PROSITE" id="PS50885">
    <property type="entry name" value="HAMP"/>
    <property type="match status" value="1"/>
</dbReference>
<dbReference type="CDD" id="cd00075">
    <property type="entry name" value="HATPase"/>
    <property type="match status" value="1"/>
</dbReference>
<keyword evidence="11 14" id="KW-1133">Transmembrane helix</keyword>
<dbReference type="AlphaFoldDB" id="A0A1E5LIX2"/>
<dbReference type="SMART" id="SM00304">
    <property type="entry name" value="HAMP"/>
    <property type="match status" value="1"/>
</dbReference>
<keyword evidence="12" id="KW-0902">Two-component regulatory system</keyword>
<evidence type="ECO:0000256" key="2">
    <source>
        <dbReference type="ARBA" id="ARBA00004651"/>
    </source>
</evidence>
<gene>
    <name evidence="17" type="ORF">BFG57_10285</name>
</gene>
<keyword evidence="5" id="KW-0597">Phosphoprotein</keyword>
<dbReference type="Pfam" id="PF00672">
    <property type="entry name" value="HAMP"/>
    <property type="match status" value="1"/>
</dbReference>
<dbReference type="GO" id="GO:0000155">
    <property type="term" value="F:phosphorelay sensor kinase activity"/>
    <property type="evidence" value="ECO:0007669"/>
    <property type="project" value="InterPro"/>
</dbReference>
<dbReference type="PROSITE" id="PS50109">
    <property type="entry name" value="HIS_KIN"/>
    <property type="match status" value="1"/>
</dbReference>